<keyword evidence="3" id="KW-0238">DNA-binding</keyword>
<evidence type="ECO:0000313" key="6">
    <source>
        <dbReference type="Proteomes" id="UP000040453"/>
    </source>
</evidence>
<dbReference type="GO" id="GO:0045892">
    <property type="term" value="P:negative regulation of DNA-templated transcription"/>
    <property type="evidence" value="ECO:0007669"/>
    <property type="project" value="InterPro"/>
</dbReference>
<reference evidence="5 6" key="1">
    <citation type="submission" date="2014-11" db="EMBL/GenBank/DDBJ databases">
        <authorList>
            <person name="Urmite Genomes Urmite Genomes"/>
        </authorList>
    </citation>
    <scope>NUCLEOTIDE SEQUENCE [LARGE SCALE GENOMIC DNA]</scope>
    <source>
        <strain evidence="5 6">Oc5</strain>
    </source>
</reference>
<dbReference type="AlphaFoldDB" id="A0A0A1MQK6"/>
<dbReference type="Gene3D" id="1.10.4040.10">
    <property type="entry name" value="Penicillinase repressor domain"/>
    <property type="match status" value="1"/>
</dbReference>
<evidence type="ECO:0000256" key="4">
    <source>
        <dbReference type="ARBA" id="ARBA00023163"/>
    </source>
</evidence>
<dbReference type="NCBIfam" id="NF012168">
    <property type="entry name" value="BlaI_of_BCL"/>
    <property type="match status" value="1"/>
</dbReference>
<evidence type="ECO:0000256" key="2">
    <source>
        <dbReference type="ARBA" id="ARBA00023015"/>
    </source>
</evidence>
<dbReference type="SUPFAM" id="SSF46785">
    <property type="entry name" value="Winged helix' DNA-binding domain"/>
    <property type="match status" value="1"/>
</dbReference>
<dbReference type="GO" id="GO:0003677">
    <property type="term" value="F:DNA binding"/>
    <property type="evidence" value="ECO:0007669"/>
    <property type="project" value="UniProtKB-KW"/>
</dbReference>
<comment type="similarity">
    <text evidence="1">Belongs to the BlaI transcriptional regulatory family.</text>
</comment>
<organism evidence="5 6">
    <name type="scientific">Oceanobacillus oncorhynchi</name>
    <dbReference type="NCBI Taxonomy" id="545501"/>
    <lineage>
        <taxon>Bacteria</taxon>
        <taxon>Bacillati</taxon>
        <taxon>Bacillota</taxon>
        <taxon>Bacilli</taxon>
        <taxon>Bacillales</taxon>
        <taxon>Bacillaceae</taxon>
        <taxon>Oceanobacillus</taxon>
    </lineage>
</organism>
<dbReference type="STRING" id="545501.BN997_01772"/>
<name>A0A0A1MQK6_9BACI</name>
<dbReference type="EMBL" id="CDGG01000001">
    <property type="protein sequence ID" value="CEI81917.1"/>
    <property type="molecule type" value="Genomic_DNA"/>
</dbReference>
<evidence type="ECO:0000256" key="1">
    <source>
        <dbReference type="ARBA" id="ARBA00011046"/>
    </source>
</evidence>
<keyword evidence="4" id="KW-0804">Transcription</keyword>
<dbReference type="InterPro" id="IPR036390">
    <property type="entry name" value="WH_DNA-bd_sf"/>
</dbReference>
<dbReference type="PIRSF" id="PIRSF019455">
    <property type="entry name" value="CopR_AtkY"/>
    <property type="match status" value="1"/>
</dbReference>
<protein>
    <submittedName>
        <fullName evidence="5">Methicillin resistance regulatory protein MecI</fullName>
    </submittedName>
</protein>
<dbReference type="InterPro" id="IPR036388">
    <property type="entry name" value="WH-like_DNA-bd_sf"/>
</dbReference>
<dbReference type="Gene3D" id="1.10.10.10">
    <property type="entry name" value="Winged helix-like DNA-binding domain superfamily/Winged helix DNA-binding domain"/>
    <property type="match status" value="1"/>
</dbReference>
<sequence>MRNMTEKVPSISEAEWEVMNVLWEKSPQTANDVITSLQGQKDWKAKTVRTLLDRLVQKGVAGVNKEQRVYTFYPLYSQDECQRAEAESFIKRIYGGTVKSMLVQFIEEDSLSEEEIEELKSILDEKPKKKK</sequence>
<dbReference type="Pfam" id="PF03965">
    <property type="entry name" value="Penicillinase_R"/>
    <property type="match status" value="1"/>
</dbReference>
<dbReference type="InterPro" id="IPR005650">
    <property type="entry name" value="BlaI_family"/>
</dbReference>
<gene>
    <name evidence="5" type="primary">mecI</name>
    <name evidence="5" type="ORF">BN997_01772</name>
</gene>
<proteinExistence type="inferred from homology"/>
<evidence type="ECO:0000256" key="3">
    <source>
        <dbReference type="ARBA" id="ARBA00023125"/>
    </source>
</evidence>
<accession>A0A0A1MQK6</accession>
<dbReference type="Proteomes" id="UP000040453">
    <property type="component" value="Unassembled WGS sequence"/>
</dbReference>
<keyword evidence="6" id="KW-1185">Reference proteome</keyword>
<keyword evidence="2" id="KW-0805">Transcription regulation</keyword>
<evidence type="ECO:0000313" key="5">
    <source>
        <dbReference type="EMBL" id="CEI81917.1"/>
    </source>
</evidence>